<feature type="compositionally biased region" description="Low complexity" evidence="2">
    <location>
        <begin position="1514"/>
        <end position="1573"/>
    </location>
</feature>
<feature type="region of interest" description="Disordered" evidence="2">
    <location>
        <begin position="1934"/>
        <end position="1964"/>
    </location>
</feature>
<reference evidence="4 5" key="1">
    <citation type="journal article" date="2008" name="Nature">
        <title>The genome of the model beetle and pest Tribolium castaneum.</title>
        <authorList>
            <consortium name="Tribolium Genome Sequencing Consortium"/>
            <person name="Richards S."/>
            <person name="Gibbs R.A."/>
            <person name="Weinstock G.M."/>
            <person name="Brown S.J."/>
            <person name="Denell R."/>
            <person name="Beeman R.W."/>
            <person name="Gibbs R."/>
            <person name="Beeman R.W."/>
            <person name="Brown S.J."/>
            <person name="Bucher G."/>
            <person name="Friedrich M."/>
            <person name="Grimmelikhuijzen C.J."/>
            <person name="Klingler M."/>
            <person name="Lorenzen M."/>
            <person name="Richards S."/>
            <person name="Roth S."/>
            <person name="Schroder R."/>
            <person name="Tautz D."/>
            <person name="Zdobnov E.M."/>
            <person name="Muzny D."/>
            <person name="Gibbs R.A."/>
            <person name="Weinstock G.M."/>
            <person name="Attaway T."/>
            <person name="Bell S."/>
            <person name="Buhay C.J."/>
            <person name="Chandrabose M.N."/>
            <person name="Chavez D."/>
            <person name="Clerk-Blankenburg K.P."/>
            <person name="Cree A."/>
            <person name="Dao M."/>
            <person name="Davis C."/>
            <person name="Chacko J."/>
            <person name="Dinh H."/>
            <person name="Dugan-Rocha S."/>
            <person name="Fowler G."/>
            <person name="Garner T.T."/>
            <person name="Garnes J."/>
            <person name="Gnirke A."/>
            <person name="Hawes A."/>
            <person name="Hernandez J."/>
            <person name="Hines S."/>
            <person name="Holder M."/>
            <person name="Hume J."/>
            <person name="Jhangiani S.N."/>
            <person name="Joshi V."/>
            <person name="Khan Z.M."/>
            <person name="Jackson L."/>
            <person name="Kovar C."/>
            <person name="Kowis A."/>
            <person name="Lee S."/>
            <person name="Lewis L.R."/>
            <person name="Margolis J."/>
            <person name="Morgan M."/>
            <person name="Nazareth L.V."/>
            <person name="Nguyen N."/>
            <person name="Okwuonu G."/>
            <person name="Parker D."/>
            <person name="Richards S."/>
            <person name="Ruiz S.J."/>
            <person name="Santibanez J."/>
            <person name="Savard J."/>
            <person name="Scherer S.E."/>
            <person name="Schneider B."/>
            <person name="Sodergren E."/>
            <person name="Tautz D."/>
            <person name="Vattahil S."/>
            <person name="Villasana D."/>
            <person name="White C.S."/>
            <person name="Wright R."/>
            <person name="Park Y."/>
            <person name="Beeman R.W."/>
            <person name="Lord J."/>
            <person name="Oppert B."/>
            <person name="Lorenzen M."/>
            <person name="Brown S."/>
            <person name="Wang L."/>
            <person name="Savard J."/>
            <person name="Tautz D."/>
            <person name="Richards S."/>
            <person name="Weinstock G."/>
            <person name="Gibbs R.A."/>
            <person name="Liu Y."/>
            <person name="Worley K."/>
            <person name="Weinstock G."/>
            <person name="Elsik C.G."/>
            <person name="Reese J.T."/>
            <person name="Elhaik E."/>
            <person name="Landan G."/>
            <person name="Graur D."/>
            <person name="Arensburger P."/>
            <person name="Atkinson P."/>
            <person name="Beeman R.W."/>
            <person name="Beidler J."/>
            <person name="Brown S.J."/>
            <person name="Demuth J.P."/>
            <person name="Drury D.W."/>
            <person name="Du Y.Z."/>
            <person name="Fujiwara H."/>
            <person name="Lorenzen M."/>
            <person name="Maselli V."/>
            <person name="Osanai M."/>
            <person name="Park Y."/>
            <person name="Robertson H.M."/>
            <person name="Tu Z."/>
            <person name="Wang J.J."/>
            <person name="Wang S."/>
            <person name="Richards S."/>
            <person name="Song H."/>
            <person name="Zhang L."/>
            <person name="Sodergren E."/>
            <person name="Werner D."/>
            <person name="Stanke M."/>
            <person name="Morgenstern B."/>
            <person name="Solovyev V."/>
            <person name="Kosarev P."/>
            <person name="Brown G."/>
            <person name="Chen H.C."/>
            <person name="Ermolaeva O."/>
            <person name="Hlavina W."/>
            <person name="Kapustin Y."/>
            <person name="Kiryutin B."/>
            <person name="Kitts P."/>
            <person name="Maglott D."/>
            <person name="Pruitt K."/>
            <person name="Sapojnikov V."/>
            <person name="Souvorov A."/>
            <person name="Mackey A.J."/>
            <person name="Waterhouse R.M."/>
            <person name="Wyder S."/>
            <person name="Zdobnov E.M."/>
            <person name="Zdobnov E.M."/>
            <person name="Wyder S."/>
            <person name="Kriventseva E.V."/>
            <person name="Kadowaki T."/>
            <person name="Bork P."/>
            <person name="Aranda M."/>
            <person name="Bao R."/>
            <person name="Beermann A."/>
            <person name="Berns N."/>
            <person name="Bolognesi R."/>
            <person name="Bonneton F."/>
            <person name="Bopp D."/>
            <person name="Brown S.J."/>
            <person name="Bucher G."/>
            <person name="Butts T."/>
            <person name="Chaumot A."/>
            <person name="Denell R.E."/>
            <person name="Ferrier D.E."/>
            <person name="Friedrich M."/>
            <person name="Gordon C.M."/>
            <person name="Jindra M."/>
            <person name="Klingler M."/>
            <person name="Lan Q."/>
            <person name="Lattorff H.M."/>
            <person name="Laudet V."/>
            <person name="von Levetsow C."/>
            <person name="Liu Z."/>
            <person name="Lutz R."/>
            <person name="Lynch J.A."/>
            <person name="da Fonseca R.N."/>
            <person name="Posnien N."/>
            <person name="Reuter R."/>
            <person name="Roth S."/>
            <person name="Savard J."/>
            <person name="Schinko J.B."/>
            <person name="Schmitt C."/>
            <person name="Schoppmeier M."/>
            <person name="Schroder R."/>
            <person name="Shippy T.D."/>
            <person name="Simonnet F."/>
            <person name="Marques-Souza H."/>
            <person name="Tautz D."/>
            <person name="Tomoyasu Y."/>
            <person name="Trauner J."/>
            <person name="Van der Zee M."/>
            <person name="Vervoort M."/>
            <person name="Wittkopp N."/>
            <person name="Wimmer E.A."/>
            <person name="Yang X."/>
            <person name="Jones A.K."/>
            <person name="Sattelle D.B."/>
            <person name="Ebert P.R."/>
            <person name="Nelson D."/>
            <person name="Scott J.G."/>
            <person name="Beeman R.W."/>
            <person name="Muthukrishnan S."/>
            <person name="Kramer K.J."/>
            <person name="Arakane Y."/>
            <person name="Beeman R.W."/>
            <person name="Zhu Q."/>
            <person name="Hogenkamp D."/>
            <person name="Dixit R."/>
            <person name="Oppert B."/>
            <person name="Jiang H."/>
            <person name="Zou Z."/>
            <person name="Marshall J."/>
            <person name="Elpidina E."/>
            <person name="Vinokurov K."/>
            <person name="Oppert C."/>
            <person name="Zou Z."/>
            <person name="Evans J."/>
            <person name="Lu Z."/>
            <person name="Zhao P."/>
            <person name="Sumathipala N."/>
            <person name="Altincicek B."/>
            <person name="Vilcinskas A."/>
            <person name="Williams M."/>
            <person name="Hultmark D."/>
            <person name="Hetru C."/>
            <person name="Jiang H."/>
            <person name="Grimmelikhuijzen C.J."/>
            <person name="Hauser F."/>
            <person name="Cazzamali G."/>
            <person name="Williamson M."/>
            <person name="Park Y."/>
            <person name="Li B."/>
            <person name="Tanaka Y."/>
            <person name="Predel R."/>
            <person name="Neupert S."/>
            <person name="Schachtner J."/>
            <person name="Verleyen P."/>
            <person name="Raible F."/>
            <person name="Bork P."/>
            <person name="Friedrich M."/>
            <person name="Walden K.K."/>
            <person name="Robertson H.M."/>
            <person name="Angeli S."/>
            <person name="Foret S."/>
            <person name="Bucher G."/>
            <person name="Schuetz S."/>
            <person name="Maleszka R."/>
            <person name="Wimmer E.A."/>
            <person name="Beeman R.W."/>
            <person name="Lorenzen M."/>
            <person name="Tomoyasu Y."/>
            <person name="Miller S.C."/>
            <person name="Grossmann D."/>
            <person name="Bucher G."/>
        </authorList>
    </citation>
    <scope>NUCLEOTIDE SEQUENCE [LARGE SCALE GENOMIC DNA]</scope>
    <source>
        <strain evidence="4 5">Georgia GA2</strain>
    </source>
</reference>
<feature type="chain" id="PRO_5007309949" evidence="3">
    <location>
        <begin position="18"/>
        <end position="2289"/>
    </location>
</feature>
<feature type="compositionally biased region" description="Polar residues" evidence="2">
    <location>
        <begin position="1627"/>
        <end position="1638"/>
    </location>
</feature>
<dbReference type="EMBL" id="KQ971338">
    <property type="protein sequence ID" value="EFA01659.2"/>
    <property type="molecule type" value="Genomic_DNA"/>
</dbReference>
<feature type="compositionally biased region" description="Low complexity" evidence="2">
    <location>
        <begin position="1118"/>
        <end position="1151"/>
    </location>
</feature>
<dbReference type="Proteomes" id="UP000007266">
    <property type="component" value="Linkage group 4"/>
</dbReference>
<keyword evidence="3" id="KW-0732">Signal</keyword>
<feature type="compositionally biased region" description="Basic and acidic residues" evidence="2">
    <location>
        <begin position="54"/>
        <end position="63"/>
    </location>
</feature>
<feature type="region of interest" description="Disordered" evidence="2">
    <location>
        <begin position="1836"/>
        <end position="1870"/>
    </location>
</feature>
<sequence length="2289" mass="248388">MKFCYLLFFICLLSVDAQRRSVKSELLSENEPQPKTARRGRARFTLTSESPQVDEPKRPETPSRRLSSRRRPSETHLATPVKIAKSYEVEEIVDEAPLEALRRPKSKLFSETPIESFRKPSNSKLYTEAKFEETPVESIRRPSSKLYNEPKFEETPVESVRRPSAKLYTEAKFHETSERRPVKSRVLTETKFEAQNAPSSNALFQPSTTENLDEIIKSIGDVLDTTSSSVPLSSTLSSSSLESLSSELTSEVTKIDNDISRTQPETTTPITSRTTRRSNGRSRSNVAASPTVASRVRSRTRATRRPEEPSPAPTAGRTVHRGARRRNEPPSVESRTRGPPVIQAAETVEAPTRSRNGRRTPGTAARRNEEVTVPEKVTLDLPQSRRLGSRKSVETTTFRSRSRTRSRDIPPIIDEQKLEVLPLFERESKTVRPLRSGNSRRRNINSAEEVETSATENDIKVGPKPPKETVVVETRTESTIKRRKIISKVSRRSTTTSKPTVQTSKTTVQTPKSTIVTRKPVVKESVISEVSEVTSKRTVSRQNKAARTKTESPKFVQRGTKKSEINLTNVKSKSSVTSSEEEIDDSDNYPEQFKALLQAKKQKKESRSQHRLVTAAPAVTKTTEKVVNSSPSSTTQVIASEASRQQLEESENELVPRKVQPGRRFTQTTEKATRPTRKSKVTRSTTVAPSTSTKEHRFHAKFNTEPEATTSSPVKSGRSLSPKPPRGLYSSRKTKESYTKNKSPSGQIPTPKKSNRYSSRYRNDAAARGAIRTSTNAPAYLPTIPTITPPTTSVIVGLMTKRLQVKSSYRDKDLGVEVISFDDPVNTVPSANLVSGEYLASSTESHLTSPLVAASQTKTTEKPFSIIESIINSITAISTTEKPDPTKLTFSTDDPTQASAILKLATKKPTKLDKTQTTQLIPVVTVTSEKPTTIIERILSSLSAIQADNNTDTKNFKSKQVGSNFNTISSPSTTPITRVTKSTLSAQYSTTVNPLTVLDEISNEQILQKRTIGKLLALLNTLTSTTPRSHPTQLVVVTPKATNYVVGTRVIPTSATATSTTIEPILSSTVTTTTTTEPTTTSTTTAPTTTTTTTSNQLFTSPSPSGASISSRVKPPESTTMRYTTTPTYTTLSTLMPPTTTMSSITTPSRTEAVPTTMTPKDISNEIGALPLSFETGGSTTPSTTTDSSLSVGTTEPFDTDTDFVFPSTIPALVNFEVSPGSVSIFSANDLSNVITPEDGPSTTVTIPGRTNLPETVITTQTSTEVTTPVQTTTPVPNSADSNAKTQTSVTLNSRIASTDPSTTPMSTTVPSATEAPTTTTQNPTTTDGSTTTMAATNTSSQDISSNVIDTTGPPEKSNTSTVIPPTNITSRTSGRSGRLLNVVQDSVQNSIENTTSVDKDYYIFAVLNNNTVLRKRPSRFPNKETPFLIVGVYPNNTIVRKFPNGTLVPMEPVIRVSGFDTRENPPPLPEITSNQVTPDQGSRPDNKNLQTVDQNTIPPVEANPLSISTVNIPPTTGTTPSSTVPTAQANPLSVSSSSSTSTTESSTSTSTSTSSPPPVSTTSATTTSSTTSAATLPTLTEILTGRTGKAFNSIINISDLTKVETLKVDPKTDLTSTTLPSPTLSNRILDNPTTMPPMTSMRFTTMPPMTSMRFTTMPPMTLPASIRLTTTPTTTMAPTTTPFFTTTTMPPTTTPMQTRRQTTIPPFTQPVTSSFQTTTGFPTSTYFPQFLTTLFSTIRPRRVSATESPITIVTPISNRIQPVTSPRVDMSTNVFDLTTAGSTKRPTTVDLTTGTTRRIATTTVPTTVPFTVPISTTVRSRRRSTTTTTTLPTTTTILTTTTPPTTRATSQRSARRSTTTEATTTTTNATKKLRQLTEQQRKDLEAIAQLEQEQAAILRQLAFLTNLNIGGNMRTTTDRTDLAKRIVALAVERDKDRPKPTTTTPLPEVSTPESKREAKKISVSSDQSLEEIVKQFNIVTPSPITTEYGKSNDAIIAALLKEQGIGPTTPKVLEDVYSHTTTTTKRPKTTTRPPGPLMQSLNWLLNVLAPQPTTTTTTKRPKPKTKTKSKPKPKPKPEPKPDEILTHQPTHITPVVTAAPRRNLVSSLSQQDIQKLIRQLENIQKDPTNSQELDFSQIKSLQALLNSDEGVQVTSSGSTGATSRPNTTPLTTAKRRNKGRVAKSTTAEPLSVSNSIADDEEFVSTTTTRSRVSLPPVRLRPVPGIEDGDTLVRGQLITAAVNVTRAISSFLGTALQGAATGFQSLIGSGSRVVGSLMQVSSNASSRPG</sequence>
<feature type="compositionally biased region" description="Low complexity" evidence="2">
    <location>
        <begin position="1068"/>
        <end position="1111"/>
    </location>
</feature>
<feature type="region of interest" description="Disordered" evidence="2">
    <location>
        <begin position="1068"/>
        <end position="1161"/>
    </location>
</feature>
<reference evidence="4 5" key="2">
    <citation type="journal article" date="2010" name="Nucleic Acids Res.">
        <title>BeetleBase in 2010: revisions to provide comprehensive genomic information for Tribolium castaneum.</title>
        <authorList>
            <person name="Kim H.S."/>
            <person name="Murphy T."/>
            <person name="Xia J."/>
            <person name="Caragea D."/>
            <person name="Park Y."/>
            <person name="Beeman R.W."/>
            <person name="Lorenzen M.D."/>
            <person name="Butcher S."/>
            <person name="Manak J.R."/>
            <person name="Brown S.J."/>
        </authorList>
    </citation>
    <scope>GENOME REANNOTATION</scope>
    <source>
        <strain evidence="4 5">Georgia GA2</strain>
    </source>
</reference>
<organism evidence="4 5">
    <name type="scientific">Tribolium castaneum</name>
    <name type="common">Red flour beetle</name>
    <dbReference type="NCBI Taxonomy" id="7070"/>
    <lineage>
        <taxon>Eukaryota</taxon>
        <taxon>Metazoa</taxon>
        <taxon>Ecdysozoa</taxon>
        <taxon>Arthropoda</taxon>
        <taxon>Hexapoda</taxon>
        <taxon>Insecta</taxon>
        <taxon>Pterygota</taxon>
        <taxon>Neoptera</taxon>
        <taxon>Endopterygota</taxon>
        <taxon>Coleoptera</taxon>
        <taxon>Polyphaga</taxon>
        <taxon>Cucujiformia</taxon>
        <taxon>Tenebrionidae</taxon>
        <taxon>Tenebrionidae incertae sedis</taxon>
        <taxon>Tribolium</taxon>
    </lineage>
</organism>
<keyword evidence="1" id="KW-0175">Coiled coil</keyword>
<feature type="compositionally biased region" description="Low complexity" evidence="2">
    <location>
        <begin position="1298"/>
        <end position="1341"/>
    </location>
</feature>
<gene>
    <name evidence="4" type="primary">AUGUSTUS-3.0.2_07231</name>
    <name evidence="4" type="ORF">TcasGA2_TC007231</name>
</gene>
<evidence type="ECO:0000313" key="4">
    <source>
        <dbReference type="EMBL" id="EFA01659.2"/>
    </source>
</evidence>
<feature type="compositionally biased region" description="Basic and acidic residues" evidence="2">
    <location>
        <begin position="2076"/>
        <end position="2086"/>
    </location>
</feature>
<feature type="signal peptide" evidence="3">
    <location>
        <begin position="1"/>
        <end position="17"/>
    </location>
</feature>
<feature type="coiled-coil region" evidence="1">
    <location>
        <begin position="1874"/>
        <end position="1908"/>
    </location>
</feature>
<feature type="region of interest" description="Disordered" evidence="2">
    <location>
        <begin position="2150"/>
        <end position="2191"/>
    </location>
</feature>
<feature type="compositionally biased region" description="Polar residues" evidence="2">
    <location>
        <begin position="1357"/>
        <end position="1374"/>
    </location>
</feature>
<feature type="region of interest" description="Disordered" evidence="2">
    <location>
        <begin position="252"/>
        <end position="374"/>
    </location>
</feature>
<evidence type="ECO:0000256" key="2">
    <source>
        <dbReference type="SAM" id="MobiDB-lite"/>
    </source>
</evidence>
<feature type="compositionally biased region" description="Polar residues" evidence="2">
    <location>
        <begin position="625"/>
        <end position="645"/>
    </location>
</feature>
<feature type="compositionally biased region" description="Low complexity" evidence="2">
    <location>
        <begin position="281"/>
        <end position="295"/>
    </location>
</feature>
<feature type="region of interest" description="Disordered" evidence="2">
    <location>
        <begin position="1673"/>
        <end position="1715"/>
    </location>
</feature>
<proteinExistence type="predicted"/>
<feature type="region of interest" description="Disordered" evidence="2">
    <location>
        <begin position="623"/>
        <end position="765"/>
    </location>
</feature>
<feature type="compositionally biased region" description="Polar residues" evidence="2">
    <location>
        <begin position="1279"/>
        <end position="1297"/>
    </location>
</feature>
<feature type="compositionally biased region" description="Low complexity" evidence="2">
    <location>
        <begin position="1673"/>
        <end position="1707"/>
    </location>
</feature>
<feature type="compositionally biased region" description="Low complexity" evidence="2">
    <location>
        <begin position="1262"/>
        <end position="1277"/>
    </location>
</feature>
<feature type="compositionally biased region" description="Polar residues" evidence="2">
    <location>
        <begin position="682"/>
        <end position="692"/>
    </location>
</feature>
<feature type="compositionally biased region" description="Polar residues" evidence="2">
    <location>
        <begin position="1472"/>
        <end position="1481"/>
    </location>
</feature>
<accession>D2A0N7</accession>
<evidence type="ECO:0000256" key="1">
    <source>
        <dbReference type="SAM" id="Coils"/>
    </source>
</evidence>
<protein>
    <submittedName>
        <fullName evidence="4">Uncharacterized protein</fullName>
    </submittedName>
</protein>
<feature type="region of interest" description="Disordered" evidence="2">
    <location>
        <begin position="432"/>
        <end position="468"/>
    </location>
</feature>
<name>D2A0N7_TRICA</name>
<keyword evidence="5" id="KW-1185">Reference proteome</keyword>
<feature type="compositionally biased region" description="Basic residues" evidence="2">
    <location>
        <begin position="2060"/>
        <end position="2075"/>
    </location>
</feature>
<feature type="region of interest" description="Disordered" evidence="2">
    <location>
        <begin position="538"/>
        <end position="561"/>
    </location>
</feature>
<feature type="region of interest" description="Disordered" evidence="2">
    <location>
        <begin position="1459"/>
        <end position="1573"/>
    </location>
</feature>
<feature type="compositionally biased region" description="Polar residues" evidence="2">
    <location>
        <begin position="2153"/>
        <end position="2172"/>
    </location>
</feature>
<feature type="compositionally biased region" description="Low complexity" evidence="2">
    <location>
        <begin position="260"/>
        <end position="273"/>
    </location>
</feature>
<dbReference type="eggNOG" id="ENOG502S4MQ">
    <property type="taxonomic scope" value="Eukaryota"/>
</dbReference>
<feature type="compositionally biased region" description="Polar residues" evidence="2">
    <location>
        <begin position="1488"/>
        <end position="1498"/>
    </location>
</feature>
<evidence type="ECO:0000256" key="3">
    <source>
        <dbReference type="SAM" id="SignalP"/>
    </source>
</evidence>
<feature type="region of interest" description="Disordered" evidence="2">
    <location>
        <begin position="1262"/>
        <end position="1374"/>
    </location>
</feature>
<evidence type="ECO:0000313" key="5">
    <source>
        <dbReference type="Proteomes" id="UP000007266"/>
    </source>
</evidence>
<feature type="region of interest" description="Disordered" evidence="2">
    <location>
        <begin position="490"/>
        <end position="512"/>
    </location>
</feature>
<feature type="region of interest" description="Disordered" evidence="2">
    <location>
        <begin position="24"/>
        <end position="78"/>
    </location>
</feature>
<feature type="region of interest" description="Disordered" evidence="2">
    <location>
        <begin position="1618"/>
        <end position="1638"/>
    </location>
</feature>
<feature type="compositionally biased region" description="Polar residues" evidence="2">
    <location>
        <begin position="502"/>
        <end position="512"/>
    </location>
</feature>
<feature type="compositionally biased region" description="Low complexity" evidence="2">
    <location>
        <begin position="492"/>
        <end position="501"/>
    </location>
</feature>
<dbReference type="HOGENOM" id="CLU_239950_0_0_1"/>
<feature type="compositionally biased region" description="Basic and acidic residues" evidence="2">
    <location>
        <begin position="457"/>
        <end position="467"/>
    </location>
</feature>
<feature type="region of interest" description="Disordered" evidence="2">
    <location>
        <begin position="2053"/>
        <end position="2087"/>
    </location>
</feature>